<keyword evidence="7" id="KW-1185">Reference proteome</keyword>
<proteinExistence type="predicted"/>
<keyword evidence="3" id="KW-0325">Glycoprotein</keyword>
<organism evidence="6 7">
    <name type="scientific">Grus japonensis</name>
    <name type="common">Japanese crane</name>
    <name type="synonym">Red-crowned crane</name>
    <dbReference type="NCBI Taxonomy" id="30415"/>
    <lineage>
        <taxon>Eukaryota</taxon>
        <taxon>Metazoa</taxon>
        <taxon>Chordata</taxon>
        <taxon>Craniata</taxon>
        <taxon>Vertebrata</taxon>
        <taxon>Euteleostomi</taxon>
        <taxon>Archelosauria</taxon>
        <taxon>Archosauria</taxon>
        <taxon>Dinosauria</taxon>
        <taxon>Saurischia</taxon>
        <taxon>Theropoda</taxon>
        <taxon>Coelurosauria</taxon>
        <taxon>Aves</taxon>
        <taxon>Neognathae</taxon>
        <taxon>Neoaves</taxon>
        <taxon>Gruiformes</taxon>
        <taxon>Gruidae</taxon>
        <taxon>Grus</taxon>
    </lineage>
</organism>
<feature type="region of interest" description="Disordered" evidence="5">
    <location>
        <begin position="1"/>
        <end position="24"/>
    </location>
</feature>
<dbReference type="Gene3D" id="3.40.720.10">
    <property type="entry name" value="Alkaline Phosphatase, subunit A"/>
    <property type="match status" value="1"/>
</dbReference>
<evidence type="ECO:0000256" key="2">
    <source>
        <dbReference type="ARBA" id="ARBA00012647"/>
    </source>
</evidence>
<evidence type="ECO:0000256" key="3">
    <source>
        <dbReference type="ARBA" id="ARBA00022622"/>
    </source>
</evidence>
<dbReference type="GO" id="GO:0004035">
    <property type="term" value="F:alkaline phosphatase activity"/>
    <property type="evidence" value="ECO:0007669"/>
    <property type="project" value="UniProtKB-EC"/>
</dbReference>
<dbReference type="GO" id="GO:0098552">
    <property type="term" value="C:side of membrane"/>
    <property type="evidence" value="ECO:0007669"/>
    <property type="project" value="UniProtKB-KW"/>
</dbReference>
<dbReference type="Proteomes" id="UP001623348">
    <property type="component" value="Unassembled WGS sequence"/>
</dbReference>
<protein>
    <recommendedName>
        <fullName evidence="2">alkaline phosphatase</fullName>
        <ecNumber evidence="2">3.1.3.1</ecNumber>
    </recommendedName>
</protein>
<keyword evidence="4" id="KW-0460">Magnesium</keyword>
<name>A0ABC9X7T4_GRUJA</name>
<dbReference type="Pfam" id="PF00245">
    <property type="entry name" value="Alk_phosphatase"/>
    <property type="match status" value="1"/>
</dbReference>
<comment type="cofactor">
    <cofactor evidence="4">
        <name>Mg(2+)</name>
        <dbReference type="ChEBI" id="CHEBI:18420"/>
    </cofactor>
    <text evidence="4">Binds 1 Mg(2+) ion.</text>
</comment>
<evidence type="ECO:0000313" key="6">
    <source>
        <dbReference type="EMBL" id="GAB0193639.1"/>
    </source>
</evidence>
<dbReference type="EMBL" id="BAAFJT010000009">
    <property type="protein sequence ID" value="GAB0193639.1"/>
    <property type="molecule type" value="Genomic_DNA"/>
</dbReference>
<dbReference type="AlphaFoldDB" id="A0ABC9X7T4"/>
<evidence type="ECO:0000313" key="7">
    <source>
        <dbReference type="Proteomes" id="UP001623348"/>
    </source>
</evidence>
<dbReference type="InterPro" id="IPR017850">
    <property type="entry name" value="Alkaline_phosphatase_core_sf"/>
</dbReference>
<dbReference type="EC" id="3.1.3.1" evidence="2"/>
<keyword evidence="3" id="KW-0449">Lipoprotein</keyword>
<keyword evidence="3" id="KW-0336">GPI-anchor</keyword>
<evidence type="ECO:0000256" key="5">
    <source>
        <dbReference type="SAM" id="MobiDB-lite"/>
    </source>
</evidence>
<gene>
    <name evidence="6" type="ORF">GRJ2_001829200</name>
</gene>
<dbReference type="PANTHER" id="PTHR11596:SF93">
    <property type="entry name" value="ALKALINE PHOSPHATASE"/>
    <property type="match status" value="1"/>
</dbReference>
<accession>A0ABC9X7T4</accession>
<feature type="binding site" evidence="4">
    <location>
        <position position="106"/>
    </location>
    <ligand>
        <name>Mg(2+)</name>
        <dbReference type="ChEBI" id="CHEBI:18420"/>
    </ligand>
</feature>
<sequence>MYMTPKRTPDPEYPEDPAQNGTRKDGLDLIAKWLNAKQGARYVWDKKGLDAVEDDSVSHLMGLFEPKDMKYELNRNASTDPSIVEMTEKAIRILRRNPNGFFLFVEDE</sequence>
<dbReference type="PANTHER" id="PTHR11596">
    <property type="entry name" value="ALKALINE PHOSPHATASE"/>
    <property type="match status" value="1"/>
</dbReference>
<dbReference type="InterPro" id="IPR001952">
    <property type="entry name" value="Alkaline_phosphatase"/>
</dbReference>
<evidence type="ECO:0000256" key="4">
    <source>
        <dbReference type="PIRSR" id="PIRSR601952-2"/>
    </source>
</evidence>
<reference evidence="6 7" key="1">
    <citation type="submission" date="2024-06" db="EMBL/GenBank/DDBJ databases">
        <title>The draft genome of Grus japonensis, version 3.</title>
        <authorList>
            <person name="Nabeshima K."/>
            <person name="Suzuki S."/>
            <person name="Onuma M."/>
        </authorList>
    </citation>
    <scope>NUCLEOTIDE SEQUENCE [LARGE SCALE GENOMIC DNA]</scope>
    <source>
        <strain evidence="6 7">451A</strain>
    </source>
</reference>
<comment type="caution">
    <text evidence="6">The sequence shown here is derived from an EMBL/GenBank/DDBJ whole genome shotgun (WGS) entry which is preliminary data.</text>
</comment>
<dbReference type="SUPFAM" id="SSF53649">
    <property type="entry name" value="Alkaline phosphatase-like"/>
    <property type="match status" value="1"/>
</dbReference>
<evidence type="ECO:0000256" key="1">
    <source>
        <dbReference type="ARBA" id="ARBA00004609"/>
    </source>
</evidence>
<keyword evidence="4" id="KW-0479">Metal-binding</keyword>
<keyword evidence="3" id="KW-0472">Membrane</keyword>
<dbReference type="GO" id="GO:0005886">
    <property type="term" value="C:plasma membrane"/>
    <property type="evidence" value="ECO:0007669"/>
    <property type="project" value="UniProtKB-SubCell"/>
</dbReference>
<comment type="subcellular location">
    <subcellularLocation>
        <location evidence="1">Cell membrane</location>
        <topology evidence="1">Lipid-anchor</topology>
        <topology evidence="1">GPI-anchor</topology>
    </subcellularLocation>
</comment>